<name>A0A7S3VHP2_DUNTE</name>
<evidence type="ECO:0000313" key="7">
    <source>
        <dbReference type="EMBL" id="CAE0486279.1"/>
    </source>
</evidence>
<organism evidence="7">
    <name type="scientific">Dunaliella tertiolecta</name>
    <name type="common">Green alga</name>
    <dbReference type="NCBI Taxonomy" id="3047"/>
    <lineage>
        <taxon>Eukaryota</taxon>
        <taxon>Viridiplantae</taxon>
        <taxon>Chlorophyta</taxon>
        <taxon>core chlorophytes</taxon>
        <taxon>Chlorophyceae</taxon>
        <taxon>CS clade</taxon>
        <taxon>Chlamydomonadales</taxon>
        <taxon>Dunaliellaceae</taxon>
        <taxon>Dunaliella</taxon>
    </lineage>
</organism>
<evidence type="ECO:0000256" key="3">
    <source>
        <dbReference type="ARBA" id="ARBA00022676"/>
    </source>
</evidence>
<dbReference type="InterPro" id="IPR055270">
    <property type="entry name" value="Glyco_tran_10_C"/>
</dbReference>
<reference evidence="7" key="1">
    <citation type="submission" date="2021-01" db="EMBL/GenBank/DDBJ databases">
        <authorList>
            <person name="Corre E."/>
            <person name="Pelletier E."/>
            <person name="Niang G."/>
            <person name="Scheremetjew M."/>
            <person name="Finn R."/>
            <person name="Kale V."/>
            <person name="Holt S."/>
            <person name="Cochrane G."/>
            <person name="Meng A."/>
            <person name="Brown T."/>
            <person name="Cohen L."/>
        </authorList>
    </citation>
    <scope>NUCLEOTIDE SEQUENCE</scope>
    <source>
        <strain evidence="7">CCMP1320</strain>
    </source>
</reference>
<feature type="domain" description="Fucosyltransferase C-terminal" evidence="6">
    <location>
        <begin position="185"/>
        <end position="363"/>
    </location>
</feature>
<feature type="transmembrane region" description="Helical" evidence="5">
    <location>
        <begin position="12"/>
        <end position="31"/>
    </location>
</feature>
<dbReference type="PANTHER" id="PTHR11929">
    <property type="entry name" value="ALPHA- 1,3 -FUCOSYLTRANSFERASE"/>
    <property type="match status" value="1"/>
</dbReference>
<dbReference type="Pfam" id="PF00852">
    <property type="entry name" value="Glyco_transf_10"/>
    <property type="match status" value="1"/>
</dbReference>
<dbReference type="InterPro" id="IPR001503">
    <property type="entry name" value="Glyco_trans_10"/>
</dbReference>
<keyword evidence="5" id="KW-0472">Membrane</keyword>
<evidence type="ECO:0000256" key="1">
    <source>
        <dbReference type="ARBA" id="ARBA00004922"/>
    </source>
</evidence>
<evidence type="ECO:0000256" key="4">
    <source>
        <dbReference type="ARBA" id="ARBA00022679"/>
    </source>
</evidence>
<dbReference type="InterPro" id="IPR038577">
    <property type="entry name" value="GT10-like_C_sf"/>
</dbReference>
<protein>
    <recommendedName>
        <fullName evidence="5">Fucosyltransferase</fullName>
        <ecNumber evidence="5">2.4.1.-</ecNumber>
    </recommendedName>
</protein>
<gene>
    <name evidence="7" type="ORF">DTER00134_LOCUS1318</name>
</gene>
<accession>A0A7S3VHP2</accession>
<evidence type="ECO:0000256" key="2">
    <source>
        <dbReference type="ARBA" id="ARBA00008919"/>
    </source>
</evidence>
<comment type="pathway">
    <text evidence="1">Protein modification; protein glycosylation.</text>
</comment>
<keyword evidence="5" id="KW-0333">Golgi apparatus</keyword>
<dbReference type="Gene3D" id="3.40.50.11660">
    <property type="entry name" value="Glycosyl transferase family 10, C-terminal domain"/>
    <property type="match status" value="1"/>
</dbReference>
<dbReference type="GO" id="GO:0046920">
    <property type="term" value="F:alpha-(1-&gt;3)-fucosyltransferase activity"/>
    <property type="evidence" value="ECO:0007669"/>
    <property type="project" value="TreeGrafter"/>
</dbReference>
<proteinExistence type="inferred from homology"/>
<keyword evidence="5" id="KW-0812">Transmembrane</keyword>
<dbReference type="AlphaFoldDB" id="A0A7S3VHP2"/>
<evidence type="ECO:0000259" key="6">
    <source>
        <dbReference type="Pfam" id="PF00852"/>
    </source>
</evidence>
<dbReference type="GO" id="GO:0032580">
    <property type="term" value="C:Golgi cisterna membrane"/>
    <property type="evidence" value="ECO:0007669"/>
    <property type="project" value="UniProtKB-SubCell"/>
</dbReference>
<dbReference type="UniPathway" id="UPA00378"/>
<dbReference type="EMBL" id="HBIP01003054">
    <property type="protein sequence ID" value="CAE0486279.1"/>
    <property type="molecule type" value="Transcribed_RNA"/>
</dbReference>
<comment type="similarity">
    <text evidence="2 5">Belongs to the glycosyltransferase 10 family.</text>
</comment>
<sequence>MLLKAAVRRIRNCGLGILFLFAITLNTAWFFRRRFHVAHHLPKPRPMALQDALKDPVVIAVMTSPSIGAEQPTWNVSGCSWERQPIGCQVMGVAAYTHADVLLYHASATPCPIGQPRSWPWQLRAIWSTESSEYHPVLEKRACMDEYDVEVSYRTCSQVFASSFDYSPQTLSTRLFLPPMPFEAKDNSVAAFLDEDCATLSKREELIRELAAKGLHIAAWGKCLSGMKGHHSQAVPDRSKLYRKYKFCIAFETSLTQDYVTEELWQALEAGCLPLYLGAPNVKDFLPAPESIIDLADAETHKSIAHIVKKLAKNSTAYNAHLAWKRRPLSKLSNGFQKMVASSQAAGGPSKECRLCQLAMVQRTATSVPAPYTHCLRNGSWLKAQRTHTSSWGPGTNALLKGLNHVQWPQLGSNQWSAKHGLPPA</sequence>
<keyword evidence="5" id="KW-1133">Transmembrane helix</keyword>
<dbReference type="SUPFAM" id="SSF53756">
    <property type="entry name" value="UDP-Glycosyltransferase/glycogen phosphorylase"/>
    <property type="match status" value="1"/>
</dbReference>
<keyword evidence="4 5" id="KW-0808">Transferase</keyword>
<evidence type="ECO:0000256" key="5">
    <source>
        <dbReference type="RuleBase" id="RU003832"/>
    </source>
</evidence>
<keyword evidence="3 5" id="KW-0328">Glycosyltransferase</keyword>
<dbReference type="PANTHER" id="PTHR11929:SF194">
    <property type="entry name" value="ALPHA-(1,3)-FUCOSYLTRANSFERASE 10"/>
    <property type="match status" value="1"/>
</dbReference>
<comment type="subcellular location">
    <subcellularLocation>
        <location evidence="5">Golgi apparatus</location>
        <location evidence="5">Golgi stack membrane</location>
        <topology evidence="5">Single-pass type II membrane protein</topology>
    </subcellularLocation>
</comment>
<dbReference type="EC" id="2.4.1.-" evidence="5"/>